<sequence length="548" mass="58038">MNDNCSEATTPRIASSSSSNPFSFPPQPRTSSSSSLLQDQELCIIGGGTGCNAVVGAFVGAKRITYCLPVSDDGGSSSEIQRVLGGPALGDIRSRLIRLIPSAPTGSPLDCIRRLLEYRLPGGVNTTNVAVKQEWGDIVEGTHRLWRGIPGDRKETIRAFLVHFQNAVLKKSQRGFNFKKASIGNLFLSGASLFLGSVPSAIFLFVSVTGISHDSVRIVPVINTSSTVTIAAELEDGHVIAGQSEISHPSSSSSTAAPPATAPLLVTSTSTANAATLRAEAIFPLTRATTPSFPEPPVLGAEEDESHAEVPPSPDLHISTTTSNTTALTTDPNAASTASSPSDPTAPFASQHLEFTKDASEIPPLPCRIQRIFYLSSYGLEIHPRPNSHFLQALQDATTLVYAPGSLYTSIIPCLVLRPVGDLIANEHGRVRNKILLLNSTEDRETTGYEAVDFVGALTAACRRSSATWTGMGAVATGVMGRSRGIEPRDIVTHVVYVRNGHVRVDEAQLRDLGITPVPVGPTPEGMFEDQVVRDALAQILDSSSSSA</sequence>
<dbReference type="Proteomes" id="UP000777482">
    <property type="component" value="Unassembled WGS sequence"/>
</dbReference>
<feature type="transmembrane region" description="Helical" evidence="2">
    <location>
        <begin position="183"/>
        <end position="206"/>
    </location>
</feature>
<dbReference type="GO" id="GO:0043743">
    <property type="term" value="F:LPPG:FO 2-phospho-L-lactate transferase activity"/>
    <property type="evidence" value="ECO:0007669"/>
    <property type="project" value="InterPro"/>
</dbReference>
<evidence type="ECO:0000256" key="2">
    <source>
        <dbReference type="SAM" id="Phobius"/>
    </source>
</evidence>
<dbReference type="Pfam" id="PF01933">
    <property type="entry name" value="CofD"/>
    <property type="match status" value="1"/>
</dbReference>
<dbReference type="OrthoDB" id="10267139at2759"/>
<evidence type="ECO:0000313" key="3">
    <source>
        <dbReference type="EMBL" id="KAG0657783.1"/>
    </source>
</evidence>
<keyword evidence="2" id="KW-1133">Transmembrane helix</keyword>
<organism evidence="3 4">
    <name type="scientific">Rhodotorula mucilaginosa</name>
    <name type="common">Yeast</name>
    <name type="synonym">Rhodotorula rubra</name>
    <dbReference type="NCBI Taxonomy" id="5537"/>
    <lineage>
        <taxon>Eukaryota</taxon>
        <taxon>Fungi</taxon>
        <taxon>Dikarya</taxon>
        <taxon>Basidiomycota</taxon>
        <taxon>Pucciniomycotina</taxon>
        <taxon>Microbotryomycetes</taxon>
        <taxon>Sporidiobolales</taxon>
        <taxon>Sporidiobolaceae</taxon>
        <taxon>Rhodotorula</taxon>
    </lineage>
</organism>
<dbReference type="PANTHER" id="PTHR31240">
    <property type="entry name" value="MATERNAL EFFECT EMBRYO ARREST 18"/>
    <property type="match status" value="1"/>
</dbReference>
<evidence type="ECO:0000256" key="1">
    <source>
        <dbReference type="SAM" id="MobiDB-lite"/>
    </source>
</evidence>
<feature type="region of interest" description="Disordered" evidence="1">
    <location>
        <begin position="1"/>
        <end position="33"/>
    </location>
</feature>
<proteinExistence type="predicted"/>
<keyword evidence="4" id="KW-1185">Reference proteome</keyword>
<dbReference type="AlphaFoldDB" id="A0A9P7B484"/>
<keyword evidence="2" id="KW-0812">Transmembrane</keyword>
<dbReference type="InterPro" id="IPR038136">
    <property type="entry name" value="CofD-like_dom_sf"/>
</dbReference>
<protein>
    <recommendedName>
        <fullName evidence="5">LPPG:FO 2-phospho-L-lactate transferase CofD/UPF0052</fullName>
    </recommendedName>
</protein>
<gene>
    <name evidence="3" type="ORF">C6P46_006250</name>
</gene>
<feature type="compositionally biased region" description="Polar residues" evidence="1">
    <location>
        <begin position="1"/>
        <end position="14"/>
    </location>
</feature>
<dbReference type="SUPFAM" id="SSF142338">
    <property type="entry name" value="CofD-like"/>
    <property type="match status" value="1"/>
</dbReference>
<dbReference type="EMBL" id="PUHQ01000076">
    <property type="protein sequence ID" value="KAG0657783.1"/>
    <property type="molecule type" value="Genomic_DNA"/>
</dbReference>
<feature type="region of interest" description="Disordered" evidence="1">
    <location>
        <begin position="288"/>
        <end position="348"/>
    </location>
</feature>
<evidence type="ECO:0000313" key="4">
    <source>
        <dbReference type="Proteomes" id="UP000777482"/>
    </source>
</evidence>
<keyword evidence="2" id="KW-0472">Membrane</keyword>
<comment type="caution">
    <text evidence="3">The sequence shown here is derived from an EMBL/GenBank/DDBJ whole genome shotgun (WGS) entry which is preliminary data.</text>
</comment>
<feature type="compositionally biased region" description="Low complexity" evidence="1">
    <location>
        <begin position="320"/>
        <end position="347"/>
    </location>
</feature>
<name>A0A9P7B484_RHOMI</name>
<dbReference type="Gene3D" id="3.40.50.10680">
    <property type="entry name" value="CofD-like domains"/>
    <property type="match status" value="2"/>
</dbReference>
<dbReference type="PANTHER" id="PTHR31240:SF0">
    <property type="entry name" value="MATERNAL EFFECT EMBRYO ARREST 18"/>
    <property type="match status" value="1"/>
</dbReference>
<accession>A0A9P7B484</accession>
<reference evidence="3 4" key="1">
    <citation type="submission" date="2020-11" db="EMBL/GenBank/DDBJ databases">
        <title>Kefir isolates.</title>
        <authorList>
            <person name="Marcisauskas S."/>
            <person name="Kim Y."/>
            <person name="Blasche S."/>
        </authorList>
    </citation>
    <scope>NUCLEOTIDE SEQUENCE [LARGE SCALE GENOMIC DNA]</scope>
    <source>
        <strain evidence="3 4">KR</strain>
    </source>
</reference>
<evidence type="ECO:0008006" key="5">
    <source>
        <dbReference type="Google" id="ProtNLM"/>
    </source>
</evidence>
<dbReference type="InterPro" id="IPR002882">
    <property type="entry name" value="CofD"/>
</dbReference>